<reference evidence="1" key="1">
    <citation type="submission" date="2019-09" db="EMBL/GenBank/DDBJ databases">
        <title>Draft genome information of white flower Hibiscus syriacus.</title>
        <authorList>
            <person name="Kim Y.-M."/>
        </authorList>
    </citation>
    <scope>NUCLEOTIDE SEQUENCE [LARGE SCALE GENOMIC DNA]</scope>
    <source>
        <strain evidence="1">YM2019G1</strain>
    </source>
</reference>
<proteinExistence type="predicted"/>
<dbReference type="Proteomes" id="UP000436088">
    <property type="component" value="Unassembled WGS sequence"/>
</dbReference>
<protein>
    <submittedName>
        <fullName evidence="1">Uncharacterized protein</fullName>
    </submittedName>
</protein>
<sequence>MPTSVFAVYGCMDGWMDGWMDNSPSFSTQSVPDIERTGTRLAALPENDTAKPRCHGRDYTLCQRQRRGFSLVITAGASSKHWVDTKMLIRGKGQWQSAQCGWGCYPRGSFIRMGHIAVASSPRTDPSALDLTLKL</sequence>
<organism evidence="1 2">
    <name type="scientific">Hibiscus syriacus</name>
    <name type="common">Rose of Sharon</name>
    <dbReference type="NCBI Taxonomy" id="106335"/>
    <lineage>
        <taxon>Eukaryota</taxon>
        <taxon>Viridiplantae</taxon>
        <taxon>Streptophyta</taxon>
        <taxon>Embryophyta</taxon>
        <taxon>Tracheophyta</taxon>
        <taxon>Spermatophyta</taxon>
        <taxon>Magnoliopsida</taxon>
        <taxon>eudicotyledons</taxon>
        <taxon>Gunneridae</taxon>
        <taxon>Pentapetalae</taxon>
        <taxon>rosids</taxon>
        <taxon>malvids</taxon>
        <taxon>Malvales</taxon>
        <taxon>Malvaceae</taxon>
        <taxon>Malvoideae</taxon>
        <taxon>Hibiscus</taxon>
    </lineage>
</organism>
<dbReference type="EMBL" id="VEPZ02001150">
    <property type="protein sequence ID" value="KAE8690933.1"/>
    <property type="molecule type" value="Genomic_DNA"/>
</dbReference>
<accession>A0A6A2ZGU1</accession>
<gene>
    <name evidence="1" type="ORF">F3Y22_tig00110893pilonHSYRG00757</name>
</gene>
<evidence type="ECO:0000313" key="1">
    <source>
        <dbReference type="EMBL" id="KAE8690933.1"/>
    </source>
</evidence>
<evidence type="ECO:0000313" key="2">
    <source>
        <dbReference type="Proteomes" id="UP000436088"/>
    </source>
</evidence>
<comment type="caution">
    <text evidence="1">The sequence shown here is derived from an EMBL/GenBank/DDBJ whole genome shotgun (WGS) entry which is preliminary data.</text>
</comment>
<dbReference type="AlphaFoldDB" id="A0A6A2ZGU1"/>
<keyword evidence="2" id="KW-1185">Reference proteome</keyword>
<name>A0A6A2ZGU1_HIBSY</name>